<dbReference type="SUPFAM" id="SSF51366">
    <property type="entry name" value="Ribulose-phoshate binding barrel"/>
    <property type="match status" value="1"/>
</dbReference>
<comment type="pathway">
    <text evidence="1">Amino-acid biosynthesis; L-tryptophan biosynthesis; L-tryptophan from chorismate: step 3/5.</text>
</comment>
<keyword evidence="3" id="KW-0028">Amino-acid biosynthesis</keyword>
<name>A0A3B0UVB0_9ZZZZ</name>
<dbReference type="EMBL" id="UOET01000503">
    <property type="protein sequence ID" value="VAW30352.1"/>
    <property type="molecule type" value="Genomic_DNA"/>
</dbReference>
<keyword evidence="4" id="KW-0822">Tryptophan biosynthesis</keyword>
<dbReference type="UniPathway" id="UPA00035">
    <property type="reaction ID" value="UER00042"/>
</dbReference>
<organism evidence="8">
    <name type="scientific">hydrothermal vent metagenome</name>
    <dbReference type="NCBI Taxonomy" id="652676"/>
    <lineage>
        <taxon>unclassified sequences</taxon>
        <taxon>metagenomes</taxon>
        <taxon>ecological metagenomes</taxon>
    </lineage>
</organism>
<evidence type="ECO:0000256" key="5">
    <source>
        <dbReference type="ARBA" id="ARBA00023141"/>
    </source>
</evidence>
<dbReference type="InterPro" id="IPR013785">
    <property type="entry name" value="Aldolase_TIM"/>
</dbReference>
<dbReference type="PANTHER" id="PTHR42894">
    <property type="entry name" value="N-(5'-PHOSPHORIBOSYL)ANTHRANILATE ISOMERASE"/>
    <property type="match status" value="1"/>
</dbReference>
<gene>
    <name evidence="8" type="ORF">MNBD_BACTEROID07-427</name>
</gene>
<dbReference type="AlphaFoldDB" id="A0A3B0UVB0"/>
<evidence type="ECO:0000256" key="1">
    <source>
        <dbReference type="ARBA" id="ARBA00004664"/>
    </source>
</evidence>
<evidence type="ECO:0000256" key="2">
    <source>
        <dbReference type="ARBA" id="ARBA00012572"/>
    </source>
</evidence>
<proteinExistence type="inferred from homology"/>
<dbReference type="GO" id="GO:0004640">
    <property type="term" value="F:phosphoribosylanthranilate isomerase activity"/>
    <property type="evidence" value="ECO:0007669"/>
    <property type="project" value="UniProtKB-EC"/>
</dbReference>
<evidence type="ECO:0000256" key="6">
    <source>
        <dbReference type="ARBA" id="ARBA00023235"/>
    </source>
</evidence>
<evidence type="ECO:0000259" key="7">
    <source>
        <dbReference type="Pfam" id="PF00697"/>
    </source>
</evidence>
<evidence type="ECO:0000256" key="4">
    <source>
        <dbReference type="ARBA" id="ARBA00022822"/>
    </source>
</evidence>
<dbReference type="Gene3D" id="3.20.20.70">
    <property type="entry name" value="Aldolase class I"/>
    <property type="match status" value="1"/>
</dbReference>
<dbReference type="HAMAP" id="MF_00135">
    <property type="entry name" value="PRAI"/>
    <property type="match status" value="1"/>
</dbReference>
<protein>
    <recommendedName>
        <fullName evidence="2">phosphoribosylanthranilate isomerase</fullName>
        <ecNumber evidence="2">5.3.1.24</ecNumber>
    </recommendedName>
</protein>
<dbReference type="GO" id="GO:0000162">
    <property type="term" value="P:L-tryptophan biosynthetic process"/>
    <property type="evidence" value="ECO:0007669"/>
    <property type="project" value="UniProtKB-UniPathway"/>
</dbReference>
<evidence type="ECO:0000256" key="3">
    <source>
        <dbReference type="ARBA" id="ARBA00022605"/>
    </source>
</evidence>
<dbReference type="InterPro" id="IPR011060">
    <property type="entry name" value="RibuloseP-bd_barrel"/>
</dbReference>
<accession>A0A3B0UVB0</accession>
<dbReference type="InterPro" id="IPR001240">
    <property type="entry name" value="PRAI_dom"/>
</dbReference>
<dbReference type="CDD" id="cd00405">
    <property type="entry name" value="PRAI"/>
    <property type="match status" value="1"/>
</dbReference>
<reference evidence="8" key="1">
    <citation type="submission" date="2018-06" db="EMBL/GenBank/DDBJ databases">
        <authorList>
            <person name="Zhirakovskaya E."/>
        </authorList>
    </citation>
    <scope>NUCLEOTIDE SEQUENCE</scope>
</reference>
<dbReference type="PANTHER" id="PTHR42894:SF1">
    <property type="entry name" value="N-(5'-PHOSPHORIBOSYL)ANTHRANILATE ISOMERASE"/>
    <property type="match status" value="1"/>
</dbReference>
<dbReference type="Pfam" id="PF00697">
    <property type="entry name" value="PRAI"/>
    <property type="match status" value="1"/>
</dbReference>
<feature type="domain" description="N-(5'phosphoribosyl) anthranilate isomerase (PRAI)" evidence="7">
    <location>
        <begin position="7"/>
        <end position="201"/>
    </location>
</feature>
<sequence length="206" mass="23350">MKKIFLKVCGMRDEANIAALTGLQPGFIGFIFHEISPRYCEKVPKVPVPESIRKTGVFVNKSEEYIAGKKKDFHLDYIQLHGSESPDFCREIQQSVAPVIKAFNLHDDFDFDSLRPYEKTCAFFLFDASGQLSGGNGITFNWQILKQYRGTTPFLLSGGIDESMADAIRNINHPAFYGVDINSRFETLPGIKDINKIKRFKNELQS</sequence>
<keyword evidence="6 8" id="KW-0413">Isomerase</keyword>
<dbReference type="InterPro" id="IPR044643">
    <property type="entry name" value="TrpF_fam"/>
</dbReference>
<dbReference type="EC" id="5.3.1.24" evidence="2"/>
<keyword evidence="5" id="KW-0057">Aromatic amino acid biosynthesis</keyword>
<evidence type="ECO:0000313" key="8">
    <source>
        <dbReference type="EMBL" id="VAW30352.1"/>
    </source>
</evidence>